<protein>
    <submittedName>
        <fullName evidence="2">Uncharacterized protein</fullName>
    </submittedName>
</protein>
<dbReference type="AlphaFoldDB" id="A0A0D7AJN8"/>
<evidence type="ECO:0000256" key="1">
    <source>
        <dbReference type="SAM" id="MobiDB-lite"/>
    </source>
</evidence>
<dbReference type="OrthoDB" id="2565179at2759"/>
<name>A0A0D7AJN8_9AGAR</name>
<dbReference type="EMBL" id="KN881648">
    <property type="protein sequence ID" value="KIY51782.1"/>
    <property type="molecule type" value="Genomic_DNA"/>
</dbReference>
<dbReference type="Proteomes" id="UP000054144">
    <property type="component" value="Unassembled WGS sequence"/>
</dbReference>
<keyword evidence="3" id="KW-1185">Reference proteome</keyword>
<organism evidence="2 3">
    <name type="scientific">Fistulina hepatica ATCC 64428</name>
    <dbReference type="NCBI Taxonomy" id="1128425"/>
    <lineage>
        <taxon>Eukaryota</taxon>
        <taxon>Fungi</taxon>
        <taxon>Dikarya</taxon>
        <taxon>Basidiomycota</taxon>
        <taxon>Agaricomycotina</taxon>
        <taxon>Agaricomycetes</taxon>
        <taxon>Agaricomycetidae</taxon>
        <taxon>Agaricales</taxon>
        <taxon>Fistulinaceae</taxon>
        <taxon>Fistulina</taxon>
    </lineage>
</organism>
<proteinExistence type="predicted"/>
<evidence type="ECO:0000313" key="3">
    <source>
        <dbReference type="Proteomes" id="UP000054144"/>
    </source>
</evidence>
<evidence type="ECO:0000313" key="2">
    <source>
        <dbReference type="EMBL" id="KIY51782.1"/>
    </source>
</evidence>
<sequence>MAKSRGAGNQTHAVGSTRWNVAMLPKARPLRTAFPVRDMRQQRDKTRLVWSCLPNEVQIERVSRRQVSEFPVSSFSTRAIRPEHSAALDAICTCHNNASEEESCMNDRILTNLWFTVLGQRGPVGAADQERILSAIWAQRPNASNSMGAEKLSPFRGRLPLDVHTLAHALHSCVLSSTGTTAVCGGPTSHPEPVSAWASTLFSNVFDPARHALENRWYKLSLLSYHSLLNTVARNAAVPAFKIAAGTSLQTLNGNGLDVDWTVVLVLSMLEVQFVVGHSGDQSRQVISCDSNDNQPSSHAGILIRQLWKLWKGIRPTSRPPFVTVSIVTSFLRLARLVSDSPLVAGIWRYCLNENMLRLDSGPQTTALILQYLLARVSVECPGVHICRDPSHATSHGPISPLPHVADDLLDDIPPQASKSFILGCMMRHLTLRDVDRAFALYCAFGGRMNDNGRPYLTERSVFGLAIQLAKSPERLGMALVLLARYALPTSSTPSMLRRFLLDAKIGGHPHFLPGSLPLARLRTLLEAILSLWRTNPAVRLRYIQIIVLTESYVALFSHARPNTPSLGPSNCATNAVRAASSTCVAPQAPVCPPSNPLTSRQFQSCSVANFHFLIGTLIVSGHARQAIDIFEAFGPSLLISSPPTPGAPQPFRPLFIRRVLRLLLRHRQFSQAVRLLTLLDGVNTANVKGSAAEERRRAQMIGSLRRKLLRGLARGGAIKLARQVWRATHVPDKKDRLTASYRAVGFDFNHPSRVATLRAVQILRRMRRSVGGVREPLPPTVVRTELEFLVNAQRQRAARLLLTRVCKDPGFDAKFKTVLCNLVLHGAARGYPGIARQSPRTGARRGTEVSHASRGLPKGPRRKKIVGTRRRNRLLVQHVLHMRRWLIQHVGFTPDWVTTNIVLKVLLAWKGGNSPQDSADVQTATRNEVHAPPHVVAQKRGARALRQKTWMLDSGQVKGMFDDLIRGGFCSDVVGGPLFGTTPATGSQTSSQKTDAAFDTENRALRATSFNRHVRPTLKMFIKAFHVRGDAAAAHVVVRILKMAQVADVEEKSRRHAARMAGRFKKCRSLETQRGCIEEP</sequence>
<feature type="region of interest" description="Disordered" evidence="1">
    <location>
        <begin position="836"/>
        <end position="863"/>
    </location>
</feature>
<accession>A0A0D7AJN8</accession>
<gene>
    <name evidence="2" type="ORF">FISHEDRAFT_56454</name>
</gene>
<reference evidence="2 3" key="1">
    <citation type="journal article" date="2015" name="Fungal Genet. Biol.">
        <title>Evolution of novel wood decay mechanisms in Agaricales revealed by the genome sequences of Fistulina hepatica and Cylindrobasidium torrendii.</title>
        <authorList>
            <person name="Floudas D."/>
            <person name="Held B.W."/>
            <person name="Riley R."/>
            <person name="Nagy L.G."/>
            <person name="Koehler G."/>
            <person name="Ransdell A.S."/>
            <person name="Younus H."/>
            <person name="Chow J."/>
            <person name="Chiniquy J."/>
            <person name="Lipzen A."/>
            <person name="Tritt A."/>
            <person name="Sun H."/>
            <person name="Haridas S."/>
            <person name="LaButti K."/>
            <person name="Ohm R.A."/>
            <person name="Kues U."/>
            <person name="Blanchette R.A."/>
            <person name="Grigoriev I.V."/>
            <person name="Minto R.E."/>
            <person name="Hibbett D.S."/>
        </authorList>
    </citation>
    <scope>NUCLEOTIDE SEQUENCE [LARGE SCALE GENOMIC DNA]</scope>
    <source>
        <strain evidence="2 3">ATCC 64428</strain>
    </source>
</reference>